<reference evidence="1" key="1">
    <citation type="submission" date="2021-02" db="EMBL/GenBank/DDBJ databases">
        <authorList>
            <person name="Nowell W R."/>
        </authorList>
    </citation>
    <scope>NUCLEOTIDE SEQUENCE</scope>
</reference>
<dbReference type="Proteomes" id="UP000663829">
    <property type="component" value="Unassembled WGS sequence"/>
</dbReference>
<gene>
    <name evidence="1" type="ORF">GPM918_LOCUS17297</name>
    <name evidence="2" type="ORF">SRO942_LOCUS17296</name>
</gene>
<evidence type="ECO:0000313" key="1">
    <source>
        <dbReference type="EMBL" id="CAF1071454.1"/>
    </source>
</evidence>
<dbReference type="OrthoDB" id="6152204at2759"/>
<protein>
    <submittedName>
        <fullName evidence="1">Uncharacterized protein</fullName>
    </submittedName>
</protein>
<dbReference type="Proteomes" id="UP000681722">
    <property type="component" value="Unassembled WGS sequence"/>
</dbReference>
<comment type="caution">
    <text evidence="1">The sequence shown here is derived from an EMBL/GenBank/DDBJ whole genome shotgun (WGS) entry which is preliminary data.</text>
</comment>
<sequence>MGLIQNFYRILKLLKEANDPNNPLEVKCLCKDWAQTYLKLFGKDQQDENESYEECKHVLCALCFSSTVCALSRLSYSRIPSAYGDLKKFSLQGVEKINDMVTIDFFHSTNRQGIFL</sequence>
<evidence type="ECO:0000313" key="2">
    <source>
        <dbReference type="EMBL" id="CAF3838524.1"/>
    </source>
</evidence>
<accession>A0A814M1R4</accession>
<evidence type="ECO:0000313" key="3">
    <source>
        <dbReference type="Proteomes" id="UP000663829"/>
    </source>
</evidence>
<dbReference type="AlphaFoldDB" id="A0A814M1R4"/>
<organism evidence="1 3">
    <name type="scientific">Didymodactylos carnosus</name>
    <dbReference type="NCBI Taxonomy" id="1234261"/>
    <lineage>
        <taxon>Eukaryota</taxon>
        <taxon>Metazoa</taxon>
        <taxon>Spiralia</taxon>
        <taxon>Gnathifera</taxon>
        <taxon>Rotifera</taxon>
        <taxon>Eurotatoria</taxon>
        <taxon>Bdelloidea</taxon>
        <taxon>Philodinida</taxon>
        <taxon>Philodinidae</taxon>
        <taxon>Didymodactylos</taxon>
    </lineage>
</organism>
<name>A0A814M1R4_9BILA</name>
<dbReference type="EMBL" id="CAJOBC010004726">
    <property type="protein sequence ID" value="CAF3838524.1"/>
    <property type="molecule type" value="Genomic_DNA"/>
</dbReference>
<proteinExistence type="predicted"/>
<keyword evidence="3" id="KW-1185">Reference proteome</keyword>
<dbReference type="EMBL" id="CAJNOQ010004726">
    <property type="protein sequence ID" value="CAF1071454.1"/>
    <property type="molecule type" value="Genomic_DNA"/>
</dbReference>